<sequence>MADESNTEIVETAPPAEVAPPKKRRGPRPKNVVADATAEAPAAVAAQPERGRRKRADKSVDVKLSLEAPAVRETRAKKVAKGAGETRGAKQPTVTTAPAPVLDDIADLRQLEEENARLRKALAEKLRAENAELRKRLGLA</sequence>
<reference evidence="3 4" key="1">
    <citation type="submission" date="2020-06" db="EMBL/GenBank/DDBJ databases">
        <authorList>
            <person name="Grouzdev D.S."/>
        </authorList>
    </citation>
    <scope>NUCLEOTIDE SEQUENCE [LARGE SCALE GENOMIC DNA]</scope>
    <source>
        <strain evidence="3 4">HO-A22</strain>
    </source>
</reference>
<feature type="coiled-coil region" evidence="1">
    <location>
        <begin position="101"/>
        <end position="136"/>
    </location>
</feature>
<evidence type="ECO:0000256" key="1">
    <source>
        <dbReference type="SAM" id="Coils"/>
    </source>
</evidence>
<name>A0A7Y6QC42_9HYPH</name>
<feature type="compositionally biased region" description="Low complexity" evidence="2">
    <location>
        <begin position="29"/>
        <end position="46"/>
    </location>
</feature>
<dbReference type="RefSeq" id="WP_176356254.1">
    <property type="nucleotide sequence ID" value="NZ_JABWDU010000011.1"/>
</dbReference>
<proteinExistence type="predicted"/>
<feature type="region of interest" description="Disordered" evidence="2">
    <location>
        <begin position="1"/>
        <end position="98"/>
    </location>
</feature>
<gene>
    <name evidence="3" type="ORF">HT585_29010</name>
</gene>
<keyword evidence="4" id="KW-1185">Reference proteome</keyword>
<evidence type="ECO:0000256" key="2">
    <source>
        <dbReference type="SAM" id="MobiDB-lite"/>
    </source>
</evidence>
<comment type="caution">
    <text evidence="3">The sequence shown here is derived from an EMBL/GenBank/DDBJ whole genome shotgun (WGS) entry which is preliminary data.</text>
</comment>
<dbReference type="EMBL" id="JABWDU010000011">
    <property type="protein sequence ID" value="NVD42912.1"/>
    <property type="molecule type" value="Genomic_DNA"/>
</dbReference>
<organism evidence="3 4">
    <name type="scientific">Ensifer oleiphilus</name>
    <dbReference type="NCBI Taxonomy" id="2742698"/>
    <lineage>
        <taxon>Bacteria</taxon>
        <taxon>Pseudomonadati</taxon>
        <taxon>Pseudomonadota</taxon>
        <taxon>Alphaproteobacteria</taxon>
        <taxon>Hyphomicrobiales</taxon>
        <taxon>Rhizobiaceae</taxon>
        <taxon>Sinorhizobium/Ensifer group</taxon>
        <taxon>Ensifer</taxon>
    </lineage>
</organism>
<protein>
    <submittedName>
        <fullName evidence="3">SyrB-like regulator</fullName>
    </submittedName>
</protein>
<keyword evidence="1" id="KW-0175">Coiled coil</keyword>
<evidence type="ECO:0000313" key="4">
    <source>
        <dbReference type="Proteomes" id="UP000520198"/>
    </source>
</evidence>
<dbReference type="AlphaFoldDB" id="A0A7Y6QC42"/>
<accession>A0A7Y6QC42</accession>
<dbReference type="Proteomes" id="UP000520198">
    <property type="component" value="Unassembled WGS sequence"/>
</dbReference>
<evidence type="ECO:0000313" key="3">
    <source>
        <dbReference type="EMBL" id="NVD42912.1"/>
    </source>
</evidence>